<reference evidence="2" key="1">
    <citation type="journal article" date="2024" name="Proc. Natl. Acad. Sci. U.S.A.">
        <title>Extraordinary preservation of gene collinearity over three hundred million years revealed in homosporous lycophytes.</title>
        <authorList>
            <person name="Li C."/>
            <person name="Wickell D."/>
            <person name="Kuo L.Y."/>
            <person name="Chen X."/>
            <person name="Nie B."/>
            <person name="Liao X."/>
            <person name="Peng D."/>
            <person name="Ji J."/>
            <person name="Jenkins J."/>
            <person name="Williams M."/>
            <person name="Shu S."/>
            <person name="Plott C."/>
            <person name="Barry K."/>
            <person name="Rajasekar S."/>
            <person name="Grimwood J."/>
            <person name="Han X."/>
            <person name="Sun S."/>
            <person name="Hou Z."/>
            <person name="He W."/>
            <person name="Dai G."/>
            <person name="Sun C."/>
            <person name="Schmutz J."/>
            <person name="Leebens-Mack J.H."/>
            <person name="Li F.W."/>
            <person name="Wang L."/>
        </authorList>
    </citation>
    <scope>NUCLEOTIDE SEQUENCE [LARGE SCALE GENOMIC DNA]</scope>
    <source>
        <strain evidence="2">cv. PW_Plant_1</strain>
    </source>
</reference>
<evidence type="ECO:0000313" key="1">
    <source>
        <dbReference type="EMBL" id="KAJ7544444.1"/>
    </source>
</evidence>
<name>A0ACC2CQY7_DIPCM</name>
<accession>A0ACC2CQY7</accession>
<dbReference type="Proteomes" id="UP001162992">
    <property type="component" value="Chromosome 9"/>
</dbReference>
<comment type="caution">
    <text evidence="1">The sequence shown here is derived from an EMBL/GenBank/DDBJ whole genome shotgun (WGS) entry which is preliminary data.</text>
</comment>
<dbReference type="EMBL" id="CM055100">
    <property type="protein sequence ID" value="KAJ7544444.1"/>
    <property type="molecule type" value="Genomic_DNA"/>
</dbReference>
<keyword evidence="2" id="KW-1185">Reference proteome</keyword>
<evidence type="ECO:0000313" key="2">
    <source>
        <dbReference type="Proteomes" id="UP001162992"/>
    </source>
</evidence>
<sequence length="740" mass="81006">MEGRSRSLPLSFSLQDLSSYRSSGGASIAAEDVAGSQALLDLPRIQTTGPGSFSKTSKGVVGVSVSPLGSATSTAAQFWLKVVLFIALIGAFSVVVSSAFLWGRGQWQQKQHMQFAIVMDCGSTGTRVHVYGWSNHGDSLPVVYRPPAESNDVANPRKERKAYRRMETEPGIHKLLHNETGLKSAIEPLLKWAKKQIPRISFDNTPVFVLATAGVRRLPTADSEWLLDKVWSILQKSPFKCRRAWVRIISGVEEAFYGWVALNYNIDRLGHNPKRSTVGALDLGGSSLEVTFEPATIPKMGYGVNLSISSTEHHLYACSHAGFGLNDAFEKSVAALLSSKGASAFIKAGRAEVEHPCLHPAYRKPFVCSTYCSLPPSPLQRQEGSSAVMVNLIGNPNWAACQALAKSVVVNSSWVLQSQENKDCDVSSCALGKYQPRAEGQFYAVAGFFVMYKFFDLSPRSSLDELLSRGRQFCNMPWPKARDSVVPQPSIDRYCFRTPYVVSLLRDGLHIRDDQVMIGSGDMTWTLGAALLETGALRPKGGSSPSTPFIIDVPTLMIIGSLLLVIVLLFFCRRWMRTPNRTYLPIITQAASPTWLPLSLQSQEWLGIGNAGAGGRNGEGRVKTPHSPAPTDTGNRYHRQVFATGPHRGGSDGQFLDSDVLQLPPAGNHSFFNNSRFGRLPQFATVKKQHNGVSQLQSRRVQSREDLSLYESDIILPKAQEVLPAKAHGPPRIPSLGLQN</sequence>
<proteinExistence type="predicted"/>
<gene>
    <name evidence="1" type="ORF">O6H91_09G079700</name>
</gene>
<protein>
    <submittedName>
        <fullName evidence="1">Uncharacterized protein</fullName>
    </submittedName>
</protein>
<organism evidence="1 2">
    <name type="scientific">Diphasiastrum complanatum</name>
    <name type="common">Issler's clubmoss</name>
    <name type="synonym">Lycopodium complanatum</name>
    <dbReference type="NCBI Taxonomy" id="34168"/>
    <lineage>
        <taxon>Eukaryota</taxon>
        <taxon>Viridiplantae</taxon>
        <taxon>Streptophyta</taxon>
        <taxon>Embryophyta</taxon>
        <taxon>Tracheophyta</taxon>
        <taxon>Lycopodiopsida</taxon>
        <taxon>Lycopodiales</taxon>
        <taxon>Lycopodiaceae</taxon>
        <taxon>Lycopodioideae</taxon>
        <taxon>Diphasiastrum</taxon>
    </lineage>
</organism>